<dbReference type="RefSeq" id="WP_250725364.1">
    <property type="nucleotide sequence ID" value="NZ_CP098400.1"/>
</dbReference>
<feature type="transmembrane region" description="Helical" evidence="6">
    <location>
        <begin position="6"/>
        <end position="29"/>
    </location>
</feature>
<dbReference type="InterPro" id="IPR001204">
    <property type="entry name" value="Phos_transporter"/>
</dbReference>
<dbReference type="GO" id="GO:0005315">
    <property type="term" value="F:phosphate transmembrane transporter activity"/>
    <property type="evidence" value="ECO:0007669"/>
    <property type="project" value="InterPro"/>
</dbReference>
<dbReference type="Gene3D" id="1.20.58.220">
    <property type="entry name" value="Phosphate transport system protein phou homolog 2, domain 2"/>
    <property type="match status" value="1"/>
</dbReference>
<keyword evidence="2 6" id="KW-0813">Transport</keyword>
<dbReference type="PANTHER" id="PTHR11101">
    <property type="entry name" value="PHOSPHATE TRANSPORTER"/>
    <property type="match status" value="1"/>
</dbReference>
<evidence type="ECO:0000256" key="1">
    <source>
        <dbReference type="ARBA" id="ARBA00004141"/>
    </source>
</evidence>
<reference evidence="7" key="1">
    <citation type="submission" date="2022-05" db="EMBL/GenBank/DDBJ databases">
        <authorList>
            <person name="Sun X."/>
        </authorList>
    </citation>
    <scope>NUCLEOTIDE SEQUENCE</scope>
    <source>
        <strain evidence="7">Ai-910</strain>
    </source>
</reference>
<dbReference type="Pfam" id="PF01384">
    <property type="entry name" value="PHO4"/>
    <property type="match status" value="1"/>
</dbReference>
<evidence type="ECO:0000256" key="3">
    <source>
        <dbReference type="ARBA" id="ARBA00022692"/>
    </source>
</evidence>
<feature type="transmembrane region" description="Helical" evidence="6">
    <location>
        <begin position="408"/>
        <end position="428"/>
    </location>
</feature>
<dbReference type="Proteomes" id="UP001056426">
    <property type="component" value="Chromosome"/>
</dbReference>
<dbReference type="GO" id="GO:0035435">
    <property type="term" value="P:phosphate ion transmembrane transport"/>
    <property type="evidence" value="ECO:0007669"/>
    <property type="project" value="TreeGrafter"/>
</dbReference>
<gene>
    <name evidence="7" type="ORF">M9189_05850</name>
</gene>
<feature type="transmembrane region" description="Helical" evidence="6">
    <location>
        <begin position="41"/>
        <end position="63"/>
    </location>
</feature>
<dbReference type="GO" id="GO:0016020">
    <property type="term" value="C:membrane"/>
    <property type="evidence" value="ECO:0007669"/>
    <property type="project" value="UniProtKB-SubCell"/>
</dbReference>
<dbReference type="EMBL" id="CP098400">
    <property type="protein sequence ID" value="URW80873.1"/>
    <property type="molecule type" value="Genomic_DNA"/>
</dbReference>
<dbReference type="PANTHER" id="PTHR11101:SF16">
    <property type="entry name" value="PHOSPHATE TRANSPORTER"/>
    <property type="match status" value="1"/>
</dbReference>
<organism evidence="7 8">
    <name type="scientific">Xiashengella succiniciproducens</name>
    <dbReference type="NCBI Taxonomy" id="2949635"/>
    <lineage>
        <taxon>Bacteria</taxon>
        <taxon>Pseudomonadati</taxon>
        <taxon>Bacteroidota</taxon>
        <taxon>Bacteroidia</taxon>
        <taxon>Marinilabiliales</taxon>
        <taxon>Marinilabiliaceae</taxon>
        <taxon>Xiashengella</taxon>
    </lineage>
</organism>
<evidence type="ECO:0000313" key="7">
    <source>
        <dbReference type="EMBL" id="URW80873.1"/>
    </source>
</evidence>
<evidence type="ECO:0000256" key="5">
    <source>
        <dbReference type="ARBA" id="ARBA00023136"/>
    </source>
</evidence>
<accession>A0A9J6ZTF1</accession>
<dbReference type="InterPro" id="IPR038078">
    <property type="entry name" value="PhoU-like_sf"/>
</dbReference>
<reference evidence="7" key="2">
    <citation type="submission" date="2022-06" db="EMBL/GenBank/DDBJ databases">
        <title>Xiashengella guii gen. nov. sp. nov., a bacterium isolated form anaerobic digestion tank.</title>
        <authorList>
            <person name="Huang H."/>
        </authorList>
    </citation>
    <scope>NUCLEOTIDE SEQUENCE</scope>
    <source>
        <strain evidence="7">Ai-910</strain>
    </source>
</reference>
<keyword evidence="5 6" id="KW-0472">Membrane</keyword>
<evidence type="ECO:0000256" key="6">
    <source>
        <dbReference type="RuleBase" id="RU363058"/>
    </source>
</evidence>
<feature type="transmembrane region" description="Helical" evidence="6">
    <location>
        <begin position="255"/>
        <end position="277"/>
    </location>
</feature>
<name>A0A9J6ZTF1_9BACT</name>
<feature type="transmembrane region" description="Helical" evidence="6">
    <location>
        <begin position="464"/>
        <end position="484"/>
    </location>
</feature>
<keyword evidence="3 6" id="KW-0812">Transmembrane</keyword>
<keyword evidence="6" id="KW-0592">Phosphate transport</keyword>
<dbReference type="KEGG" id="alkq:M9189_05850"/>
<feature type="transmembrane region" description="Helical" evidence="6">
    <location>
        <begin position="229"/>
        <end position="248"/>
    </location>
</feature>
<protein>
    <recommendedName>
        <fullName evidence="6">Phosphate transporter</fullName>
    </recommendedName>
</protein>
<feature type="transmembrane region" description="Helical" evidence="6">
    <location>
        <begin position="490"/>
        <end position="509"/>
    </location>
</feature>
<feature type="transmembrane region" description="Helical" evidence="6">
    <location>
        <begin position="184"/>
        <end position="204"/>
    </location>
</feature>
<dbReference type="SUPFAM" id="SSF109755">
    <property type="entry name" value="PhoU-like"/>
    <property type="match status" value="1"/>
</dbReference>
<proteinExistence type="inferred from homology"/>
<keyword evidence="4 6" id="KW-1133">Transmembrane helix</keyword>
<feature type="transmembrane region" description="Helical" evidence="6">
    <location>
        <begin position="111"/>
        <end position="128"/>
    </location>
</feature>
<sequence length="750" mass="83221">MENIYLVLIVIIFLLAISDLIVGVANDAANFVNSAIGAKAAPFYVVMTVAAAGVFIGAAFSSGMMEIARKSMFHPEMFFFRDIMVIFLAVMITDVILLDLFNAFGMPTSTTVSIVFELLGAAVGVALIKTFNNPDIPISEYINSAKSLAIISGILISVVISFTAGAIVQFLTRVVFSFRYEKRFKYLGAIWGGFAITATTYFLLVKGVDGASFMTPELKATIKANEKLFFVYSFVGWTFILQILYSLFKFNILKFTILVGTFALAMAFAGNDLVNFIGVPLAGLDAYRHYVATPGATPDTLLMGVLGEPVKTETYILLIAGLIMATTLFTSKKAMNVVKTSVDLGRQSEGDERFGSSFFARSLVRGFLAMSKSISNYVPVRVRNYIDKQFELPEPPKDAKSDGPAFDLLRGSVNLVIASILIASATSLKLPLSTTYVTFMVAMGSSLADRAWDRDSAVYRITGVISVIGGWFFTAFSAFTIAFLVALAVYFGKLWAIGALLILVFFMLSKSHRLSKSKKADEAILTVADFEEDGEIGGATILEKCRRDVSDVLKKVADYYAKTITSFEAEDRKTLKETTKEVNDLSLLSKKMRNDIYKTVRRLQEENIDSSLYYVQVLDYLRETAHCLTFVTNPAWEHLNNNHKPFSTDQLIDLNTLRLKIEDIMKDAVTLIESGDFKEINKVLSAQAEILDFIRGLRKNQLKRIKKEKTSTKVSMLYLSILHETQSMMLHLVNLIKAHRDFASYTKNGH</sequence>
<evidence type="ECO:0000256" key="2">
    <source>
        <dbReference type="ARBA" id="ARBA00022448"/>
    </source>
</evidence>
<keyword evidence="8" id="KW-1185">Reference proteome</keyword>
<comment type="subcellular location">
    <subcellularLocation>
        <location evidence="1 6">Membrane</location>
        <topology evidence="1 6">Multi-pass membrane protein</topology>
    </subcellularLocation>
</comment>
<feature type="transmembrane region" description="Helical" evidence="6">
    <location>
        <begin position="148"/>
        <end position="172"/>
    </location>
</feature>
<comment type="similarity">
    <text evidence="6">Belongs to the inorganic phosphate transporter (PiT) (TC 2.A.20) family.</text>
</comment>
<evidence type="ECO:0000313" key="8">
    <source>
        <dbReference type="Proteomes" id="UP001056426"/>
    </source>
</evidence>
<evidence type="ECO:0000256" key="4">
    <source>
        <dbReference type="ARBA" id="ARBA00022989"/>
    </source>
</evidence>
<dbReference type="AlphaFoldDB" id="A0A9J6ZTF1"/>
<feature type="transmembrane region" description="Helical" evidence="6">
    <location>
        <begin position="83"/>
        <end position="104"/>
    </location>
</feature>